<proteinExistence type="predicted"/>
<organism evidence="2 3">
    <name type="scientific">Araneus ventricosus</name>
    <name type="common">Orbweaver spider</name>
    <name type="synonym">Epeira ventricosa</name>
    <dbReference type="NCBI Taxonomy" id="182803"/>
    <lineage>
        <taxon>Eukaryota</taxon>
        <taxon>Metazoa</taxon>
        <taxon>Ecdysozoa</taxon>
        <taxon>Arthropoda</taxon>
        <taxon>Chelicerata</taxon>
        <taxon>Arachnida</taxon>
        <taxon>Araneae</taxon>
        <taxon>Araneomorphae</taxon>
        <taxon>Entelegynae</taxon>
        <taxon>Araneoidea</taxon>
        <taxon>Araneidae</taxon>
        <taxon>Araneus</taxon>
    </lineage>
</organism>
<evidence type="ECO:0000256" key="1">
    <source>
        <dbReference type="SAM" id="SignalP"/>
    </source>
</evidence>
<dbReference type="OrthoDB" id="6420030at2759"/>
<name>A0A4Y2AFD3_ARAVE</name>
<sequence>MQFFLPICILIALDCYANVFAQDVPPENRIAVSPFAVGGMLQSLLSMQIRPEGGFYEEKYKTIFKDDDEKLQPMAYQSVLHLSENDISEFAEEYDPREILSNDGKLLKGAFQGKGPNPCFDEDKITKNRLLGLICSLKILNELQRR</sequence>
<gene>
    <name evidence="2" type="ORF">AVEN_65154_1</name>
</gene>
<comment type="caution">
    <text evidence="2">The sequence shown here is derived from an EMBL/GenBank/DDBJ whole genome shotgun (WGS) entry which is preliminary data.</text>
</comment>
<keyword evidence="3" id="KW-1185">Reference proteome</keyword>
<accession>A0A4Y2AFD3</accession>
<reference evidence="2 3" key="1">
    <citation type="journal article" date="2019" name="Sci. Rep.">
        <title>Orb-weaving spider Araneus ventricosus genome elucidates the spidroin gene catalogue.</title>
        <authorList>
            <person name="Kono N."/>
            <person name="Nakamura H."/>
            <person name="Ohtoshi R."/>
            <person name="Moran D.A.P."/>
            <person name="Shinohara A."/>
            <person name="Yoshida Y."/>
            <person name="Fujiwara M."/>
            <person name="Mori M."/>
            <person name="Tomita M."/>
            <person name="Arakawa K."/>
        </authorList>
    </citation>
    <scope>NUCLEOTIDE SEQUENCE [LARGE SCALE GENOMIC DNA]</scope>
</reference>
<keyword evidence="1" id="KW-0732">Signal</keyword>
<dbReference type="Proteomes" id="UP000499080">
    <property type="component" value="Unassembled WGS sequence"/>
</dbReference>
<dbReference type="EMBL" id="BGPR01000016">
    <property type="protein sequence ID" value="GBL78552.1"/>
    <property type="molecule type" value="Genomic_DNA"/>
</dbReference>
<evidence type="ECO:0000313" key="2">
    <source>
        <dbReference type="EMBL" id="GBL78552.1"/>
    </source>
</evidence>
<protein>
    <submittedName>
        <fullName evidence="2">Uncharacterized protein</fullName>
    </submittedName>
</protein>
<feature type="chain" id="PRO_5021454265" evidence="1">
    <location>
        <begin position="22"/>
        <end position="146"/>
    </location>
</feature>
<evidence type="ECO:0000313" key="3">
    <source>
        <dbReference type="Proteomes" id="UP000499080"/>
    </source>
</evidence>
<feature type="signal peptide" evidence="1">
    <location>
        <begin position="1"/>
        <end position="21"/>
    </location>
</feature>
<dbReference type="AlphaFoldDB" id="A0A4Y2AFD3"/>